<dbReference type="PIRSF" id="PIRSF030140">
    <property type="entry name" value="UCP030140"/>
    <property type="match status" value="1"/>
</dbReference>
<dbReference type="RefSeq" id="WP_307391951.1">
    <property type="nucleotide sequence ID" value="NZ_BAAADK010000045.1"/>
</dbReference>
<dbReference type="Gene3D" id="1.10.4010.10">
    <property type="entry name" value="Type II deoxyuridine triphosphatase"/>
    <property type="match status" value="1"/>
</dbReference>
<reference evidence="1 2" key="1">
    <citation type="submission" date="2023-07" db="EMBL/GenBank/DDBJ databases">
        <title>Genomic Encyclopedia of Type Strains, Phase IV (KMG-IV): sequencing the most valuable type-strain genomes for metagenomic binning, comparative biology and taxonomic classification.</title>
        <authorList>
            <person name="Goeker M."/>
        </authorList>
    </citation>
    <scope>NUCLEOTIDE SEQUENCE [LARGE SCALE GENOMIC DNA]</scope>
    <source>
        <strain evidence="1 2">DSM 12751</strain>
    </source>
</reference>
<gene>
    <name evidence="1" type="ORF">J2S11_001093</name>
</gene>
<dbReference type="Proteomes" id="UP001235840">
    <property type="component" value="Unassembled WGS sequence"/>
</dbReference>
<dbReference type="InterPro" id="IPR014871">
    <property type="entry name" value="dUTPase/dCTP_pyrophosphatase"/>
</dbReference>
<comment type="caution">
    <text evidence="1">The sequence shown here is derived from an EMBL/GenBank/DDBJ whole genome shotgun (WGS) entry which is preliminary data.</text>
</comment>
<accession>A0ABT9VW27</accession>
<organism evidence="1 2">
    <name type="scientific">Caldalkalibacillus horti</name>
    <dbReference type="NCBI Taxonomy" id="77523"/>
    <lineage>
        <taxon>Bacteria</taxon>
        <taxon>Bacillati</taxon>
        <taxon>Bacillota</taxon>
        <taxon>Bacilli</taxon>
        <taxon>Bacillales</taxon>
        <taxon>Bacillaceae</taxon>
        <taxon>Caldalkalibacillus</taxon>
    </lineage>
</organism>
<sequence>MNIEKLYNIQRELDQKIVSNHQLQKDNLVPAKLLALQVELGELANETRCFKYWSLRPASEKEVILEEFVDGLHFVLSIGLDLSFDKDVIQDFFLDSEEEPMVELQDIDEGSKTKNKALEGFLEVYALISAVHQEASVVNYKLLLKKYIQLGYTLGFQWAAIGQAYLSKNEVNHQRQAEGY</sequence>
<dbReference type="Pfam" id="PF08761">
    <property type="entry name" value="dUTPase_2"/>
    <property type="match status" value="1"/>
</dbReference>
<proteinExistence type="predicted"/>
<evidence type="ECO:0000313" key="1">
    <source>
        <dbReference type="EMBL" id="MDQ0165193.1"/>
    </source>
</evidence>
<protein>
    <submittedName>
        <fullName evidence="1">Dimeric dUTPase (All-alpha-NTP-PPase superfamily)</fullName>
    </submittedName>
</protein>
<keyword evidence="2" id="KW-1185">Reference proteome</keyword>
<dbReference type="SUPFAM" id="SSF101386">
    <property type="entry name" value="all-alpha NTP pyrophosphatases"/>
    <property type="match status" value="1"/>
</dbReference>
<dbReference type="CDD" id="cd11527">
    <property type="entry name" value="NTP-PPase_dUTPase"/>
    <property type="match status" value="1"/>
</dbReference>
<dbReference type="InterPro" id="IPR016947">
    <property type="entry name" value="UCP030140"/>
</dbReference>
<dbReference type="EMBL" id="JAUSTY010000004">
    <property type="protein sequence ID" value="MDQ0165193.1"/>
    <property type="molecule type" value="Genomic_DNA"/>
</dbReference>
<evidence type="ECO:0000313" key="2">
    <source>
        <dbReference type="Proteomes" id="UP001235840"/>
    </source>
</evidence>
<name>A0ABT9VW27_9BACI</name>